<proteinExistence type="predicted"/>
<evidence type="ECO:0000313" key="3">
    <source>
        <dbReference type="Proteomes" id="UP000582837"/>
    </source>
</evidence>
<comment type="caution">
    <text evidence="2">The sequence shown here is derived from an EMBL/GenBank/DDBJ whole genome shotgun (WGS) entry which is preliminary data.</text>
</comment>
<organism evidence="2 3">
    <name type="scientific">Longimicrobium terrae</name>
    <dbReference type="NCBI Taxonomy" id="1639882"/>
    <lineage>
        <taxon>Bacteria</taxon>
        <taxon>Pseudomonadati</taxon>
        <taxon>Gemmatimonadota</taxon>
        <taxon>Longimicrobiia</taxon>
        <taxon>Longimicrobiales</taxon>
        <taxon>Longimicrobiaceae</taxon>
        <taxon>Longimicrobium</taxon>
    </lineage>
</organism>
<evidence type="ECO:0000256" key="1">
    <source>
        <dbReference type="SAM" id="MobiDB-lite"/>
    </source>
</evidence>
<dbReference type="AlphaFoldDB" id="A0A841GX07"/>
<reference evidence="2 3" key="1">
    <citation type="submission" date="2020-08" db="EMBL/GenBank/DDBJ databases">
        <title>Genomic Encyclopedia of Type Strains, Phase IV (KMG-IV): sequencing the most valuable type-strain genomes for metagenomic binning, comparative biology and taxonomic classification.</title>
        <authorList>
            <person name="Goeker M."/>
        </authorList>
    </citation>
    <scope>NUCLEOTIDE SEQUENCE [LARGE SCALE GENOMIC DNA]</scope>
    <source>
        <strain evidence="2 3">DSM 29007</strain>
    </source>
</reference>
<dbReference type="Proteomes" id="UP000582837">
    <property type="component" value="Unassembled WGS sequence"/>
</dbReference>
<name>A0A841GX07_9BACT</name>
<accession>A0A841GX07</accession>
<gene>
    <name evidence="2" type="ORF">HNQ61_001652</name>
</gene>
<dbReference type="EMBL" id="JACHIA010000003">
    <property type="protein sequence ID" value="MBB6070035.1"/>
    <property type="molecule type" value="Genomic_DNA"/>
</dbReference>
<sequence length="200" mass="22125">MAEHDWRAVPMETLRAWVRDESAKDSIRSLAEMLGIGRTTLTHFMDGVGVPHPRIRRTVALAYLRSQNLVPREDGADTLDRLEAARKHLIAANEQESIRVLASKVGLGASTLHSFLDGADPQPRTRRKVLDWYAGQMHAAPDRVQSALDVLLEGMSEDEVDDARTDLLLAVAKLYEARGKPPPSWVQARTESADVPEDGA</sequence>
<dbReference type="RefSeq" id="WP_170039744.1">
    <property type="nucleotide sequence ID" value="NZ_JABDTL010000002.1"/>
</dbReference>
<evidence type="ECO:0000313" key="2">
    <source>
        <dbReference type="EMBL" id="MBB6070035.1"/>
    </source>
</evidence>
<protein>
    <submittedName>
        <fullName evidence="2">Uncharacterized protein</fullName>
    </submittedName>
</protein>
<keyword evidence="3" id="KW-1185">Reference proteome</keyword>
<feature type="region of interest" description="Disordered" evidence="1">
    <location>
        <begin position="180"/>
        <end position="200"/>
    </location>
</feature>